<evidence type="ECO:0000313" key="8">
    <source>
        <dbReference type="EMBL" id="KAF8905256.1"/>
    </source>
</evidence>
<dbReference type="Pfam" id="PF01812">
    <property type="entry name" value="5-FTHF_cyc-lig"/>
    <property type="match status" value="1"/>
</dbReference>
<feature type="binding site" evidence="6">
    <location>
        <begin position="154"/>
        <end position="162"/>
    </location>
    <ligand>
        <name>ATP</name>
        <dbReference type="ChEBI" id="CHEBI:30616"/>
    </ligand>
</feature>
<dbReference type="InterPro" id="IPR037171">
    <property type="entry name" value="NagB/RpiA_transferase-like"/>
</dbReference>
<dbReference type="GO" id="GO:0009396">
    <property type="term" value="P:folic acid-containing compound biosynthetic process"/>
    <property type="evidence" value="ECO:0007669"/>
    <property type="project" value="TreeGrafter"/>
</dbReference>
<dbReference type="AlphaFoldDB" id="A0A9P5NSV0"/>
<organism evidence="8 9">
    <name type="scientific">Gymnopilus junonius</name>
    <name type="common">Spectacular rustgill mushroom</name>
    <name type="synonym">Gymnopilus spectabilis subsp. junonius</name>
    <dbReference type="NCBI Taxonomy" id="109634"/>
    <lineage>
        <taxon>Eukaryota</taxon>
        <taxon>Fungi</taxon>
        <taxon>Dikarya</taxon>
        <taxon>Basidiomycota</taxon>
        <taxon>Agaricomycotina</taxon>
        <taxon>Agaricomycetes</taxon>
        <taxon>Agaricomycetidae</taxon>
        <taxon>Agaricales</taxon>
        <taxon>Agaricineae</taxon>
        <taxon>Hymenogastraceae</taxon>
        <taxon>Gymnopilus</taxon>
    </lineage>
</organism>
<protein>
    <recommendedName>
        <fullName evidence="5 7">5-formyltetrahydrofolate cyclo-ligase</fullName>
        <ecNumber evidence="5 7">6.3.3.2</ecNumber>
    </recommendedName>
</protein>
<dbReference type="PIRSF" id="PIRSF006806">
    <property type="entry name" value="FTHF_cligase"/>
    <property type="match status" value="1"/>
</dbReference>
<dbReference type="InterPro" id="IPR024185">
    <property type="entry name" value="FTHF_cligase-like_sf"/>
</dbReference>
<keyword evidence="7" id="KW-0479">Metal-binding</keyword>
<dbReference type="Gene3D" id="3.40.50.10420">
    <property type="entry name" value="NagB/RpiA/CoA transferase-like"/>
    <property type="match status" value="1"/>
</dbReference>
<dbReference type="InterPro" id="IPR002698">
    <property type="entry name" value="FTHF_cligase"/>
</dbReference>
<gene>
    <name evidence="8" type="ORF">CPB84DRAFT_1676784</name>
</gene>
<dbReference type="GO" id="GO:0005524">
    <property type="term" value="F:ATP binding"/>
    <property type="evidence" value="ECO:0007669"/>
    <property type="project" value="UniProtKB-KW"/>
</dbReference>
<name>A0A9P5NSV0_GYMJU</name>
<dbReference type="PANTHER" id="PTHR23407:SF1">
    <property type="entry name" value="5-FORMYLTETRAHYDROFOLATE CYCLO-LIGASE"/>
    <property type="match status" value="1"/>
</dbReference>
<dbReference type="NCBIfam" id="TIGR02727">
    <property type="entry name" value="MTHFS_bact"/>
    <property type="match status" value="1"/>
</dbReference>
<dbReference type="GO" id="GO:0046872">
    <property type="term" value="F:metal ion binding"/>
    <property type="evidence" value="ECO:0007669"/>
    <property type="project" value="UniProtKB-KW"/>
</dbReference>
<keyword evidence="9" id="KW-1185">Reference proteome</keyword>
<comment type="similarity">
    <text evidence="1 7">Belongs to the 5-formyltetrahydrofolate cyclo-ligase family.</text>
</comment>
<dbReference type="GO" id="GO:0005739">
    <property type="term" value="C:mitochondrion"/>
    <property type="evidence" value="ECO:0007669"/>
    <property type="project" value="TreeGrafter"/>
</dbReference>
<evidence type="ECO:0000256" key="2">
    <source>
        <dbReference type="ARBA" id="ARBA00022741"/>
    </source>
</evidence>
<dbReference type="GO" id="GO:0035999">
    <property type="term" value="P:tetrahydrofolate interconversion"/>
    <property type="evidence" value="ECO:0007669"/>
    <property type="project" value="TreeGrafter"/>
</dbReference>
<proteinExistence type="inferred from homology"/>
<dbReference type="PANTHER" id="PTHR23407">
    <property type="entry name" value="ATPASE INHIBITOR/5-FORMYLTETRAHYDROFOLATE CYCLO-LIGASE"/>
    <property type="match status" value="1"/>
</dbReference>
<comment type="cofactor">
    <cofactor evidence="7">
        <name>Mg(2+)</name>
        <dbReference type="ChEBI" id="CHEBI:18420"/>
    </cofactor>
</comment>
<keyword evidence="2 6" id="KW-0547">Nucleotide-binding</keyword>
<keyword evidence="7" id="KW-0460">Magnesium</keyword>
<sequence length="223" mass="24848">MAFSLQAALKSQKKSLRNSLGTSLNQLSSANIEQQSQKIMNHVLSLPTFQRCQSISCYLSMPSGEVSTDMLVEAILQSDKKLFVPRIQTMNGTMDFLRVYSLNDLASFPSGTWGIKEPPESWEGQKRDEVLGLAMESLDLIILPGVAFDRGLSRLGHGKGYYDRFIASYVSSARPKPLLVGLSLREQLLDHGQVPVGEHDWKLDLLVTPDEIIGPHWEDQGEM</sequence>
<dbReference type="EC" id="6.3.3.2" evidence="5 7"/>
<dbReference type="SUPFAM" id="SSF100950">
    <property type="entry name" value="NagB/RpiA/CoA transferase-like"/>
    <property type="match status" value="1"/>
</dbReference>
<accession>A0A9P5NSV0</accession>
<keyword evidence="3 6" id="KW-0067">ATP-binding</keyword>
<feature type="binding site" evidence="6">
    <location>
        <position position="65"/>
    </location>
    <ligand>
        <name>substrate</name>
    </ligand>
</feature>
<evidence type="ECO:0000313" key="9">
    <source>
        <dbReference type="Proteomes" id="UP000724874"/>
    </source>
</evidence>
<evidence type="ECO:0000256" key="5">
    <source>
        <dbReference type="ARBA" id="ARBA00038966"/>
    </source>
</evidence>
<evidence type="ECO:0000256" key="7">
    <source>
        <dbReference type="RuleBase" id="RU361279"/>
    </source>
</evidence>
<feature type="binding site" evidence="6">
    <location>
        <position position="59"/>
    </location>
    <ligand>
        <name>substrate</name>
    </ligand>
</feature>
<dbReference type="EMBL" id="JADNYJ010000023">
    <property type="protein sequence ID" value="KAF8905256.1"/>
    <property type="molecule type" value="Genomic_DNA"/>
</dbReference>
<evidence type="ECO:0000256" key="6">
    <source>
        <dbReference type="PIRSR" id="PIRSR006806-1"/>
    </source>
</evidence>
<dbReference type="GO" id="GO:0030272">
    <property type="term" value="F:5-formyltetrahydrofolate cyclo-ligase activity"/>
    <property type="evidence" value="ECO:0007669"/>
    <property type="project" value="UniProtKB-EC"/>
</dbReference>
<evidence type="ECO:0000256" key="4">
    <source>
        <dbReference type="ARBA" id="ARBA00036539"/>
    </source>
</evidence>
<dbReference type="OrthoDB" id="2015992at2759"/>
<dbReference type="Proteomes" id="UP000724874">
    <property type="component" value="Unassembled WGS sequence"/>
</dbReference>
<evidence type="ECO:0000256" key="3">
    <source>
        <dbReference type="ARBA" id="ARBA00022840"/>
    </source>
</evidence>
<feature type="binding site" evidence="6">
    <location>
        <begin position="13"/>
        <end position="17"/>
    </location>
    <ligand>
        <name>ATP</name>
        <dbReference type="ChEBI" id="CHEBI:30616"/>
    </ligand>
</feature>
<reference evidence="8" key="1">
    <citation type="submission" date="2020-11" db="EMBL/GenBank/DDBJ databases">
        <authorList>
            <consortium name="DOE Joint Genome Institute"/>
            <person name="Ahrendt S."/>
            <person name="Riley R."/>
            <person name="Andreopoulos W."/>
            <person name="LaButti K."/>
            <person name="Pangilinan J."/>
            <person name="Ruiz-duenas F.J."/>
            <person name="Barrasa J.M."/>
            <person name="Sanchez-Garcia M."/>
            <person name="Camarero S."/>
            <person name="Miyauchi S."/>
            <person name="Serrano A."/>
            <person name="Linde D."/>
            <person name="Babiker R."/>
            <person name="Drula E."/>
            <person name="Ayuso-Fernandez I."/>
            <person name="Pacheco R."/>
            <person name="Padilla G."/>
            <person name="Ferreira P."/>
            <person name="Barriuso J."/>
            <person name="Kellner H."/>
            <person name="Castanera R."/>
            <person name="Alfaro M."/>
            <person name="Ramirez L."/>
            <person name="Pisabarro A.G."/>
            <person name="Kuo A."/>
            <person name="Tritt A."/>
            <person name="Lipzen A."/>
            <person name="He G."/>
            <person name="Yan M."/>
            <person name="Ng V."/>
            <person name="Cullen D."/>
            <person name="Martin F."/>
            <person name="Rosso M.-N."/>
            <person name="Henrissat B."/>
            <person name="Hibbett D."/>
            <person name="Martinez A.T."/>
            <person name="Grigoriev I.V."/>
        </authorList>
    </citation>
    <scope>NUCLEOTIDE SEQUENCE</scope>
    <source>
        <strain evidence="8">AH 44721</strain>
    </source>
</reference>
<evidence type="ECO:0000256" key="1">
    <source>
        <dbReference type="ARBA" id="ARBA00010638"/>
    </source>
</evidence>
<comment type="catalytic activity">
    <reaction evidence="4 7">
        <text>(6S)-5-formyl-5,6,7,8-tetrahydrofolate + ATP = (6R)-5,10-methenyltetrahydrofolate + ADP + phosphate</text>
        <dbReference type="Rhea" id="RHEA:10488"/>
        <dbReference type="ChEBI" id="CHEBI:30616"/>
        <dbReference type="ChEBI" id="CHEBI:43474"/>
        <dbReference type="ChEBI" id="CHEBI:57455"/>
        <dbReference type="ChEBI" id="CHEBI:57457"/>
        <dbReference type="ChEBI" id="CHEBI:456216"/>
        <dbReference type="EC" id="6.3.3.2"/>
    </reaction>
</comment>
<comment type="caution">
    <text evidence="8">The sequence shown here is derived from an EMBL/GenBank/DDBJ whole genome shotgun (WGS) entry which is preliminary data.</text>
</comment>